<proteinExistence type="predicted"/>
<dbReference type="EMBL" id="KI925455">
    <property type="protein sequence ID" value="ETW85287.1"/>
    <property type="molecule type" value="Genomic_DNA"/>
</dbReference>
<dbReference type="RefSeq" id="XP_009542156.1">
    <property type="nucleotide sequence ID" value="XM_009543861.1"/>
</dbReference>
<evidence type="ECO:0000313" key="1">
    <source>
        <dbReference type="EMBL" id="ETW85287.1"/>
    </source>
</evidence>
<organism evidence="1 2">
    <name type="scientific">Heterobasidion irregulare (strain TC 32-1)</name>
    <dbReference type="NCBI Taxonomy" id="747525"/>
    <lineage>
        <taxon>Eukaryota</taxon>
        <taxon>Fungi</taxon>
        <taxon>Dikarya</taxon>
        <taxon>Basidiomycota</taxon>
        <taxon>Agaricomycotina</taxon>
        <taxon>Agaricomycetes</taxon>
        <taxon>Russulales</taxon>
        <taxon>Bondarzewiaceae</taxon>
        <taxon>Heterobasidion</taxon>
        <taxon>Heterobasidion annosum species complex</taxon>
    </lineage>
</organism>
<dbReference type="KEGG" id="hir:HETIRDRAFT_146058"/>
<keyword evidence="2" id="KW-1185">Reference proteome</keyword>
<evidence type="ECO:0000313" key="2">
    <source>
        <dbReference type="Proteomes" id="UP000030671"/>
    </source>
</evidence>
<name>W4KHI2_HETIT</name>
<reference evidence="1 2" key="1">
    <citation type="journal article" date="2012" name="New Phytol.">
        <title>Insight into trade-off between wood decay and parasitism from the genome of a fungal forest pathogen.</title>
        <authorList>
            <person name="Olson A."/>
            <person name="Aerts A."/>
            <person name="Asiegbu F."/>
            <person name="Belbahri L."/>
            <person name="Bouzid O."/>
            <person name="Broberg A."/>
            <person name="Canback B."/>
            <person name="Coutinho P.M."/>
            <person name="Cullen D."/>
            <person name="Dalman K."/>
            <person name="Deflorio G."/>
            <person name="van Diepen L.T."/>
            <person name="Dunand C."/>
            <person name="Duplessis S."/>
            <person name="Durling M."/>
            <person name="Gonthier P."/>
            <person name="Grimwood J."/>
            <person name="Fossdal C.G."/>
            <person name="Hansson D."/>
            <person name="Henrissat B."/>
            <person name="Hietala A."/>
            <person name="Himmelstrand K."/>
            <person name="Hoffmeister D."/>
            <person name="Hogberg N."/>
            <person name="James T.Y."/>
            <person name="Karlsson M."/>
            <person name="Kohler A."/>
            <person name="Kues U."/>
            <person name="Lee Y.H."/>
            <person name="Lin Y.C."/>
            <person name="Lind M."/>
            <person name="Lindquist E."/>
            <person name="Lombard V."/>
            <person name="Lucas S."/>
            <person name="Lunden K."/>
            <person name="Morin E."/>
            <person name="Murat C."/>
            <person name="Park J."/>
            <person name="Raffaello T."/>
            <person name="Rouze P."/>
            <person name="Salamov A."/>
            <person name="Schmutz J."/>
            <person name="Solheim H."/>
            <person name="Stahlberg J."/>
            <person name="Velez H."/>
            <person name="de Vries R.P."/>
            <person name="Wiebenga A."/>
            <person name="Woodward S."/>
            <person name="Yakovlev I."/>
            <person name="Garbelotto M."/>
            <person name="Martin F."/>
            <person name="Grigoriev I.V."/>
            <person name="Stenlid J."/>
        </authorList>
    </citation>
    <scope>NUCLEOTIDE SEQUENCE [LARGE SCALE GENOMIC DNA]</scope>
    <source>
        <strain evidence="1 2">TC 32-1</strain>
    </source>
</reference>
<dbReference type="HOGENOM" id="CLU_1917314_0_0_1"/>
<protein>
    <submittedName>
        <fullName evidence="1">Uncharacterized protein</fullName>
    </submittedName>
</protein>
<sequence>MQRVREERWRLLCYLTPIRYLYSINTKWMARRRTPGDTLRYPLSEQRLSCPPRFRCRANDNSECLLEHILNEVRLLMESGTRYIYRQDWCRSASIESSAGYSNTLRSHLRRDKRGRCRSWPWYLEAGLRSDH</sequence>
<dbReference type="Proteomes" id="UP000030671">
    <property type="component" value="Unassembled WGS sequence"/>
</dbReference>
<accession>W4KHI2</accession>
<dbReference type="GeneID" id="20667114"/>
<dbReference type="AlphaFoldDB" id="W4KHI2"/>
<gene>
    <name evidence="1" type="ORF">HETIRDRAFT_146058</name>
</gene>
<dbReference type="InParanoid" id="W4KHI2"/>